<dbReference type="PANTHER" id="PTHR43861">
    <property type="entry name" value="TRANS-ACONITATE 2-METHYLTRANSFERASE-RELATED"/>
    <property type="match status" value="1"/>
</dbReference>
<dbReference type="InterPro" id="IPR013217">
    <property type="entry name" value="Methyltransf_12"/>
</dbReference>
<reference evidence="2" key="2">
    <citation type="journal article" date="2022" name="Sci. Total Environ.">
        <title>Prevalence, transmission, and molecular epidemiology of tet(X)-positive bacteria among humans, animals, and environmental niches in China: An epidemiological, and genomic-based study.</title>
        <authorList>
            <person name="Dong N."/>
            <person name="Zeng Y."/>
            <person name="Cai C."/>
            <person name="Sun C."/>
            <person name="Lu J."/>
            <person name="Liu C."/>
            <person name="Zhou H."/>
            <person name="Sun Q."/>
            <person name="Shu L."/>
            <person name="Wang H."/>
            <person name="Wang Y."/>
            <person name="Wang S."/>
            <person name="Wu C."/>
            <person name="Chan E.W."/>
            <person name="Chen G."/>
            <person name="Shen Z."/>
            <person name="Chen S."/>
            <person name="Zhang R."/>
        </authorList>
    </citation>
    <scope>NUCLEOTIDE SEQUENCE</scope>
    <source>
        <strain evidence="2">R1692</strain>
    </source>
</reference>
<dbReference type="EMBL" id="JACAGK010000068">
    <property type="protein sequence ID" value="MDM1050058.1"/>
    <property type="molecule type" value="Genomic_DNA"/>
</dbReference>
<dbReference type="GO" id="GO:0008168">
    <property type="term" value="F:methyltransferase activity"/>
    <property type="evidence" value="ECO:0007669"/>
    <property type="project" value="UniProtKB-KW"/>
</dbReference>
<dbReference type="Proteomes" id="UP001170954">
    <property type="component" value="Unassembled WGS sequence"/>
</dbReference>
<feature type="domain" description="Methyltransferase type 12" evidence="1">
    <location>
        <begin position="46"/>
        <end position="140"/>
    </location>
</feature>
<evidence type="ECO:0000259" key="1">
    <source>
        <dbReference type="Pfam" id="PF08242"/>
    </source>
</evidence>
<keyword evidence="2" id="KW-0489">Methyltransferase</keyword>
<accession>A0ABT7NS54</accession>
<dbReference type="GO" id="GO:0032259">
    <property type="term" value="P:methylation"/>
    <property type="evidence" value="ECO:0007669"/>
    <property type="project" value="UniProtKB-KW"/>
</dbReference>
<dbReference type="InterPro" id="IPR029063">
    <property type="entry name" value="SAM-dependent_MTases_sf"/>
</dbReference>
<dbReference type="RefSeq" id="WP_286652227.1">
    <property type="nucleotide sequence ID" value="NZ_JACAGK010000068.1"/>
</dbReference>
<proteinExistence type="predicted"/>
<organism evidence="2 3">
    <name type="scientific">Sphingobacterium hotanense</name>
    <dbReference type="NCBI Taxonomy" id="649196"/>
    <lineage>
        <taxon>Bacteria</taxon>
        <taxon>Pseudomonadati</taxon>
        <taxon>Bacteroidota</taxon>
        <taxon>Sphingobacteriia</taxon>
        <taxon>Sphingobacteriales</taxon>
        <taxon>Sphingobacteriaceae</taxon>
        <taxon>Sphingobacterium</taxon>
    </lineage>
</organism>
<evidence type="ECO:0000313" key="3">
    <source>
        <dbReference type="Proteomes" id="UP001170954"/>
    </source>
</evidence>
<comment type="caution">
    <text evidence="2">The sequence shown here is derived from an EMBL/GenBank/DDBJ whole genome shotgun (WGS) entry which is preliminary data.</text>
</comment>
<protein>
    <submittedName>
        <fullName evidence="2">Class I SAM-dependent methyltransferase</fullName>
    </submittedName>
</protein>
<evidence type="ECO:0000313" key="2">
    <source>
        <dbReference type="EMBL" id="MDM1050058.1"/>
    </source>
</evidence>
<dbReference type="Pfam" id="PF08242">
    <property type="entry name" value="Methyltransf_12"/>
    <property type="match status" value="1"/>
</dbReference>
<keyword evidence="3" id="KW-1185">Reference proteome</keyword>
<name>A0ABT7NS54_9SPHI</name>
<keyword evidence="2" id="KW-0808">Transferase</keyword>
<sequence length="223" mass="25830">MEKFELFENERATAYDSFVKNWIPNYNVFLNMIPHLFNDSTNDKLLAVGCGTGNEILVLKQNGYNGSIMGIDPSPEMIAQATHKLKDYEDIVLKEVLVSQLTIDHQFNAATLILVLHFLKDDGDKLDLLRDISIRLEPKALLIMLDITGNNMEIRKNLEILEQLLLPDMDQNEIAKRLERIYLELHHVSEQRIIELFTEAGFEEPTKFFQSTIYMGWMARKKN</sequence>
<gene>
    <name evidence="2" type="ORF">HX018_17600</name>
</gene>
<dbReference type="SUPFAM" id="SSF53335">
    <property type="entry name" value="S-adenosyl-L-methionine-dependent methyltransferases"/>
    <property type="match status" value="1"/>
</dbReference>
<dbReference type="Gene3D" id="3.40.50.150">
    <property type="entry name" value="Vaccinia Virus protein VP39"/>
    <property type="match status" value="1"/>
</dbReference>
<dbReference type="CDD" id="cd02440">
    <property type="entry name" value="AdoMet_MTases"/>
    <property type="match status" value="1"/>
</dbReference>
<reference evidence="2" key="1">
    <citation type="submission" date="2020-06" db="EMBL/GenBank/DDBJ databases">
        <authorList>
            <person name="Dong N."/>
        </authorList>
    </citation>
    <scope>NUCLEOTIDE SEQUENCE</scope>
    <source>
        <strain evidence="2">R1692</strain>
    </source>
</reference>